<feature type="compositionally biased region" description="Basic and acidic residues" evidence="1">
    <location>
        <begin position="335"/>
        <end position="354"/>
    </location>
</feature>
<name>A0A1S4DEN7_TOBAC</name>
<proteinExistence type="predicted"/>
<dbReference type="Gene3D" id="3.60.10.10">
    <property type="entry name" value="Endonuclease/exonuclease/phosphatase"/>
    <property type="match status" value="1"/>
</dbReference>
<dbReference type="PANTHER" id="PTHR33710">
    <property type="entry name" value="BNAC02G09200D PROTEIN"/>
    <property type="match status" value="1"/>
</dbReference>
<feature type="region of interest" description="Disordered" evidence="1">
    <location>
        <begin position="313"/>
        <end position="356"/>
    </location>
</feature>
<dbReference type="RefSeq" id="XP_016511925.1">
    <property type="nucleotide sequence ID" value="XM_016656439.1"/>
</dbReference>
<dbReference type="OMA" id="WVESDEM"/>
<reference evidence="3" key="1">
    <citation type="submission" date="2025-08" db="UniProtKB">
        <authorList>
            <consortium name="RefSeq"/>
        </authorList>
    </citation>
    <scope>IDENTIFICATION</scope>
</reference>
<evidence type="ECO:0000256" key="1">
    <source>
        <dbReference type="SAM" id="MobiDB-lite"/>
    </source>
</evidence>
<dbReference type="PaxDb" id="4097-A0A1S4DEN7"/>
<dbReference type="Pfam" id="PF14111">
    <property type="entry name" value="DUF4283"/>
    <property type="match status" value="1"/>
</dbReference>
<dbReference type="KEGG" id="nta:107829027"/>
<evidence type="ECO:0000259" key="2">
    <source>
        <dbReference type="Pfam" id="PF14111"/>
    </source>
</evidence>
<sequence length="837" mass="94983">MNAIKRLQYAVVCKFSYGWPELNELRRIVPPQCGIKGKCNIGYLRYMHVLIRLTLWQDFIDFTSKSVYYIKDKLGYEYQLRTLIYDTKFKAGEETLKVMTWISSPNLLPTFFVKEYLFSLASAVEKSLHLDMATVNKTRPSCARVKVLVDLLADLPKKVHMDIENELTGKVRTDWVIIKYDYLPKYCKKCKLQRHDMLEYWRLHLELMATKNVEQQGLNEAVVGANKEKVKETTPLMILSSGKVQTANQFTILEVDNSEANENNQLVLVEENSGQGDISNPKETATLNPAAPTFNPKSPVLDKQNNGANVNSNVAGKSLNSVVPNTSPSLARINNKKEREEARNKEKRVQDQQNKETTAQWLQRAFNRNLVGTNKSCQDFPSQDTRFEGELAKNIDKDHIVDADFEKFKSNEKVNSKGGKLWADQTEEDSEEGEIPDEIQSEEEIGGNAVDEEDQNVNGIANAKQTTEEQSLVNSKELNSNKVDLINAEGNKAEAIIDKGVDINVIDPSGTGQGGIVDVAANSKSNGSAKVSKKQLTNPQVQATTDITIPLNLVQLQNKNNAGEQTVTTIQENTGAVATEGAKKLEVLADHANKDLDEESNAQNLLNVSRQGDLSPRHTCNLTDLGFKESIFTWWNERSEDDCIFKRLDLCLGNMELQQTFSGLEVTHLSKIRSDHCPMLLKCDIESTPIKKSFRFLNFWVKHASFKDVVRENWKADFSANPFVIFNYKLKKLKKALSTWSRATFGDIFQKITSLEEVVLVHERKFKAYPTQMNRERLQKVQAEIIKYLALEEDIWRQKAGMTWFKDGNRNTKLFHAQVNGRRKRLKLKNIKNSLGN</sequence>
<accession>A0A1S4DEN7</accession>
<feature type="compositionally biased region" description="Polar residues" evidence="1">
    <location>
        <begin position="318"/>
        <end position="329"/>
    </location>
</feature>
<feature type="domain" description="DUF4283" evidence="2">
    <location>
        <begin position="5"/>
        <end position="90"/>
    </location>
</feature>
<protein>
    <recommendedName>
        <fullName evidence="2">DUF4283 domain-containing protein</fullName>
    </recommendedName>
</protein>
<dbReference type="PANTHER" id="PTHR33710:SF23">
    <property type="entry name" value="NON-LTR RETROELEMENT REVERSE TRANSCRIPTASE"/>
    <property type="match status" value="1"/>
</dbReference>
<dbReference type="OrthoDB" id="1298693at2759"/>
<dbReference type="InterPro" id="IPR025558">
    <property type="entry name" value="DUF4283"/>
</dbReference>
<organism evidence="3">
    <name type="scientific">Nicotiana tabacum</name>
    <name type="common">Common tobacco</name>
    <dbReference type="NCBI Taxonomy" id="4097"/>
    <lineage>
        <taxon>Eukaryota</taxon>
        <taxon>Viridiplantae</taxon>
        <taxon>Streptophyta</taxon>
        <taxon>Embryophyta</taxon>
        <taxon>Tracheophyta</taxon>
        <taxon>Spermatophyta</taxon>
        <taxon>Magnoliopsida</taxon>
        <taxon>eudicotyledons</taxon>
        <taxon>Gunneridae</taxon>
        <taxon>Pentapetalae</taxon>
        <taxon>asterids</taxon>
        <taxon>lamiids</taxon>
        <taxon>Solanales</taxon>
        <taxon>Solanaceae</taxon>
        <taxon>Nicotianoideae</taxon>
        <taxon>Nicotianeae</taxon>
        <taxon>Nicotiana</taxon>
    </lineage>
</organism>
<dbReference type="SUPFAM" id="SSF56219">
    <property type="entry name" value="DNase I-like"/>
    <property type="match status" value="1"/>
</dbReference>
<dbReference type="AlphaFoldDB" id="A0A1S4DEN7"/>
<gene>
    <name evidence="3" type="primary">LOC107829027</name>
</gene>
<dbReference type="InterPro" id="IPR036691">
    <property type="entry name" value="Endo/exonu/phosph_ase_sf"/>
</dbReference>
<evidence type="ECO:0000313" key="3">
    <source>
        <dbReference type="RefSeq" id="XP_016511925.1"/>
    </source>
</evidence>